<dbReference type="RefSeq" id="WP_071247916.1">
    <property type="nucleotide sequence ID" value="NZ_MTPU01000042.1"/>
</dbReference>
<dbReference type="SUPFAM" id="SSF81593">
    <property type="entry name" value="Nucleotidyltransferase substrate binding subunit/domain"/>
    <property type="match status" value="1"/>
</dbReference>
<dbReference type="Proteomes" id="UP000190056">
    <property type="component" value="Unassembled WGS sequence"/>
</dbReference>
<dbReference type="InterPro" id="IPR007842">
    <property type="entry name" value="HEPN_dom"/>
</dbReference>
<organism evidence="2 3">
    <name type="scientific">Cylindrospermopsis raciborskii CENA302</name>
    <dbReference type="NCBI Taxonomy" id="1170768"/>
    <lineage>
        <taxon>Bacteria</taxon>
        <taxon>Bacillati</taxon>
        <taxon>Cyanobacteriota</taxon>
        <taxon>Cyanophyceae</taxon>
        <taxon>Nostocales</taxon>
        <taxon>Aphanizomenonaceae</taxon>
        <taxon>Cylindrospermopsis</taxon>
    </lineage>
</organism>
<proteinExistence type="predicted"/>
<dbReference type="SMART" id="SM00748">
    <property type="entry name" value="HEPN"/>
    <property type="match status" value="1"/>
</dbReference>
<evidence type="ECO:0000259" key="1">
    <source>
        <dbReference type="PROSITE" id="PS50910"/>
    </source>
</evidence>
<comment type="caution">
    <text evidence="2">The sequence shown here is derived from an EMBL/GenBank/DDBJ whole genome shotgun (WGS) entry which is preliminary data.</text>
</comment>
<protein>
    <recommendedName>
        <fullName evidence="1">HEPN domain-containing protein</fullName>
    </recommendedName>
</protein>
<dbReference type="AlphaFoldDB" id="A0A9Q5QWQ8"/>
<dbReference type="PROSITE" id="PS50910">
    <property type="entry name" value="HEPN"/>
    <property type="match status" value="1"/>
</dbReference>
<reference evidence="2 3" key="1">
    <citation type="submission" date="2017-01" db="EMBL/GenBank/DDBJ databases">
        <authorList>
            <person name="Abreu V.A."/>
            <person name="Popin R.V."/>
            <person name="Rigonato J."/>
            <person name="Andreote A.P."/>
            <person name="Schaker P.C."/>
            <person name="Hoff-Risseti C."/>
            <person name="Alvarenga D.O."/>
            <person name="Varani A.M."/>
            <person name="Fiore M.F."/>
        </authorList>
    </citation>
    <scope>NUCLEOTIDE SEQUENCE [LARGE SCALE GENOMIC DNA]</scope>
    <source>
        <strain evidence="2 3">CENA302</strain>
    </source>
</reference>
<dbReference type="Gene3D" id="1.20.120.330">
    <property type="entry name" value="Nucleotidyltransferases domain 2"/>
    <property type="match status" value="1"/>
</dbReference>
<accession>A0A9Q5QWQ8</accession>
<sequence>MRHEKYDEIAQWLLKSWRDLEAAKLLFNSEKSLLDLSVYHCQQSAEKALKAYLTYKDFVFGKTHNLVLLIELCSTHDSDFENLRDCGDVLTPYGTEFRYPGDLIEPERRDTQEAIDMAITVFSFVVQKLPDVHLSLT</sequence>
<dbReference type="Pfam" id="PF05168">
    <property type="entry name" value="HEPN"/>
    <property type="match status" value="1"/>
</dbReference>
<feature type="domain" description="HEPN" evidence="1">
    <location>
        <begin position="15"/>
        <end position="121"/>
    </location>
</feature>
<gene>
    <name evidence="2" type="ORF">CENA302_10065</name>
</gene>
<name>A0A9Q5QWQ8_9CYAN</name>
<evidence type="ECO:0000313" key="2">
    <source>
        <dbReference type="EMBL" id="OPH09555.1"/>
    </source>
</evidence>
<dbReference type="EMBL" id="MTPU01000042">
    <property type="protein sequence ID" value="OPH09555.1"/>
    <property type="molecule type" value="Genomic_DNA"/>
</dbReference>
<evidence type="ECO:0000313" key="3">
    <source>
        <dbReference type="Proteomes" id="UP000190056"/>
    </source>
</evidence>